<dbReference type="RefSeq" id="WP_151969495.1">
    <property type="nucleotide sequence ID" value="NZ_AP019860.1"/>
</dbReference>
<dbReference type="KEGG" id="uam:UABAM_03756"/>
<accession>A0A5S9F582</accession>
<dbReference type="EMBL" id="AP019860">
    <property type="protein sequence ID" value="BBM85389.1"/>
    <property type="molecule type" value="Genomic_DNA"/>
</dbReference>
<keyword evidence="1" id="KW-0732">Signal</keyword>
<name>A0A5S9F582_UABAM</name>
<dbReference type="Proteomes" id="UP000326354">
    <property type="component" value="Chromosome"/>
</dbReference>
<keyword evidence="3" id="KW-1185">Reference proteome</keyword>
<dbReference type="InterPro" id="IPR032560">
    <property type="entry name" value="DUF4932"/>
</dbReference>
<dbReference type="OrthoDB" id="219918at2"/>
<dbReference type="AlphaFoldDB" id="A0A5S9F582"/>
<sequence length="473" mass="54966">MFVFKKIVFFIFFISTVIVQLAAQQAILQPPKVDKRVELLSIAFRLADSREYNSKAFPKYVNNIEKHFFKHKNHKLIFFIKNVLRKKGISFDAVMSMAVRISQPPEIKLLPDIKNIDERWEKDDIQKFVLLLKDFYMEADCETFFRDNKALYEIASQRLGKVYQQLDLDWYSNFYGCPPKGKFVIVCGLGNGGGNYGPSVTVNGQETLYAIMGTWKVDEAGIPEYPIKQCFPTLLHEFNHSFVNPLVIEYKQALEKSGKIIFPYVEKKMKSRAYGKWTTMYFESIVRACVIQYLKDHGFDKDYVRKRVNYEVGSGFLWTPKLLVELEKYVQNREKYSTLESFLPKLVKFFDKLAADFPAFEAELDKTRPKVTKLEPFENGSQCVAPDTKVLKVFFDREMRGMGFNYGSKGKDAFPDVAKVVYSADKMSITIEMKLQANKEYQMLLWGAFKSKEGVPLKDFEIHFKTTDFSKNN</sequence>
<organism evidence="2 3">
    <name type="scientific">Uabimicrobium amorphum</name>
    <dbReference type="NCBI Taxonomy" id="2596890"/>
    <lineage>
        <taxon>Bacteria</taxon>
        <taxon>Pseudomonadati</taxon>
        <taxon>Planctomycetota</taxon>
        <taxon>Candidatus Uabimicrobiia</taxon>
        <taxon>Candidatus Uabimicrobiales</taxon>
        <taxon>Candidatus Uabimicrobiaceae</taxon>
        <taxon>Candidatus Uabimicrobium</taxon>
    </lineage>
</organism>
<reference evidence="2 3" key="1">
    <citation type="submission" date="2019-08" db="EMBL/GenBank/DDBJ databases">
        <title>Complete genome sequence of Candidatus Uab amorphum.</title>
        <authorList>
            <person name="Shiratori T."/>
            <person name="Suzuki S."/>
            <person name="Kakizawa Y."/>
            <person name="Ishida K."/>
        </authorList>
    </citation>
    <scope>NUCLEOTIDE SEQUENCE [LARGE SCALE GENOMIC DNA]</scope>
    <source>
        <strain evidence="2 3">SRT547</strain>
    </source>
</reference>
<evidence type="ECO:0000313" key="2">
    <source>
        <dbReference type="EMBL" id="BBM85389.1"/>
    </source>
</evidence>
<evidence type="ECO:0000256" key="1">
    <source>
        <dbReference type="SAM" id="SignalP"/>
    </source>
</evidence>
<proteinExistence type="predicted"/>
<evidence type="ECO:0000313" key="3">
    <source>
        <dbReference type="Proteomes" id="UP000326354"/>
    </source>
</evidence>
<protein>
    <submittedName>
        <fullName evidence="2">DUF4932 domain-containing protein</fullName>
    </submittedName>
</protein>
<dbReference type="Pfam" id="PF16286">
    <property type="entry name" value="DUF4932"/>
    <property type="match status" value="1"/>
</dbReference>
<gene>
    <name evidence="2" type="ORF">UABAM_03756</name>
</gene>
<feature type="chain" id="PRO_5024951216" evidence="1">
    <location>
        <begin position="23"/>
        <end position="473"/>
    </location>
</feature>
<feature type="signal peptide" evidence="1">
    <location>
        <begin position="1"/>
        <end position="22"/>
    </location>
</feature>